<evidence type="ECO:0000259" key="5">
    <source>
        <dbReference type="Pfam" id="PF20703"/>
    </source>
</evidence>
<gene>
    <name evidence="6" type="ordered locus">BC1002_1278</name>
</gene>
<dbReference type="SUPFAM" id="SSF50978">
    <property type="entry name" value="WD40 repeat-like"/>
    <property type="match status" value="2"/>
</dbReference>
<feature type="repeat" description="WD" evidence="3">
    <location>
        <begin position="1322"/>
        <end position="1363"/>
    </location>
</feature>
<dbReference type="InterPro" id="IPR035897">
    <property type="entry name" value="Toll_tir_struct_dom_sf"/>
</dbReference>
<organism evidence="6 7">
    <name type="scientific">Paraburkholderia atlantica</name>
    <dbReference type="NCBI Taxonomy" id="2654982"/>
    <lineage>
        <taxon>Bacteria</taxon>
        <taxon>Pseudomonadati</taxon>
        <taxon>Pseudomonadota</taxon>
        <taxon>Betaproteobacteria</taxon>
        <taxon>Burkholderiales</taxon>
        <taxon>Burkholderiaceae</taxon>
        <taxon>Paraburkholderia</taxon>
    </lineage>
</organism>
<evidence type="ECO:0000256" key="3">
    <source>
        <dbReference type="PROSITE-ProRule" id="PRU00221"/>
    </source>
</evidence>
<dbReference type="GO" id="GO:0007165">
    <property type="term" value="P:signal transduction"/>
    <property type="evidence" value="ECO:0007669"/>
    <property type="project" value="InterPro"/>
</dbReference>
<evidence type="ECO:0000313" key="6">
    <source>
        <dbReference type="EMBL" id="ADG15358.1"/>
    </source>
</evidence>
<feature type="repeat" description="WD" evidence="3">
    <location>
        <begin position="1112"/>
        <end position="1153"/>
    </location>
</feature>
<feature type="repeat" description="WD" evidence="3">
    <location>
        <begin position="904"/>
        <end position="945"/>
    </location>
</feature>
<feature type="repeat" description="WD" evidence="3">
    <location>
        <begin position="1072"/>
        <end position="1104"/>
    </location>
</feature>
<dbReference type="Pfam" id="PF20703">
    <property type="entry name" value="nSTAND1"/>
    <property type="match status" value="1"/>
</dbReference>
<dbReference type="Gene3D" id="2.130.10.10">
    <property type="entry name" value="YVTN repeat-like/Quinoprotein amine dehydrogenase"/>
    <property type="match status" value="7"/>
</dbReference>
<dbReference type="SMART" id="SM00320">
    <property type="entry name" value="WD40"/>
    <property type="match status" value="15"/>
</dbReference>
<reference evidence="6 7" key="1">
    <citation type="submission" date="2010-04" db="EMBL/GenBank/DDBJ databases">
        <title>Complete sequence of chromosome 1 of Burkholderia sp. CCGE1002.</title>
        <authorList>
            <consortium name="US DOE Joint Genome Institute"/>
            <person name="Lucas S."/>
            <person name="Copeland A."/>
            <person name="Lapidus A."/>
            <person name="Cheng J.-F."/>
            <person name="Bruce D."/>
            <person name="Goodwin L."/>
            <person name="Pitluck S."/>
            <person name="Chertkov O."/>
            <person name="Detter J.C."/>
            <person name="Han C."/>
            <person name="Tapia R."/>
            <person name="Land M."/>
            <person name="Hauser L."/>
            <person name="Kyrpides N."/>
            <person name="Ovchinnikova G."/>
            <person name="Martinez-Romero E."/>
            <person name="Hernandez M.A.R."/>
            <person name="Tiedje J.M."/>
            <person name="Woyke T."/>
        </authorList>
    </citation>
    <scope>NUCLEOTIDE SEQUENCE [LARGE SCALE GENOMIC DNA]</scope>
    <source>
        <strain evidence="6 7">CCGE1002</strain>
    </source>
</reference>
<protein>
    <submittedName>
        <fullName evidence="6">WD40 repeat, subgroup</fullName>
    </submittedName>
</protein>
<dbReference type="HOGENOM" id="CLU_002352_0_2_4"/>
<dbReference type="KEGG" id="bge:BC1002_1278"/>
<dbReference type="InterPro" id="IPR049052">
    <property type="entry name" value="nSTAND1"/>
</dbReference>
<dbReference type="Pfam" id="PF13676">
    <property type="entry name" value="TIR_2"/>
    <property type="match status" value="1"/>
</dbReference>
<reference evidence="6 7" key="2">
    <citation type="journal article" date="2012" name="J. Bacteriol.">
        <title>Genome Sequences of Burkholderia sp. Strains CCGE1002 and H160, Isolated from Legume Nodules in Mexico and Brazil.</title>
        <authorList>
            <person name="Ormeno-Orrillo E."/>
            <person name="Rogel M.A."/>
            <person name="Chueire L.M."/>
            <person name="Tiedje J.M."/>
            <person name="Martinez-Romero E."/>
            <person name="Hungria M."/>
        </authorList>
    </citation>
    <scope>NUCLEOTIDE SEQUENCE [LARGE SCALE GENOMIC DNA]</scope>
    <source>
        <strain evidence="6 7">CCGE1002</strain>
    </source>
</reference>
<dbReference type="eggNOG" id="COG1262">
    <property type="taxonomic scope" value="Bacteria"/>
</dbReference>
<evidence type="ECO:0000256" key="2">
    <source>
        <dbReference type="ARBA" id="ARBA00022737"/>
    </source>
</evidence>
<dbReference type="PANTHER" id="PTHR19848">
    <property type="entry name" value="WD40 REPEAT PROTEIN"/>
    <property type="match status" value="1"/>
</dbReference>
<dbReference type="InterPro" id="IPR015943">
    <property type="entry name" value="WD40/YVTN_repeat-like_dom_sf"/>
</dbReference>
<feature type="repeat" description="WD" evidence="3">
    <location>
        <begin position="1280"/>
        <end position="1321"/>
    </location>
</feature>
<dbReference type="STRING" id="640511.BC1002_1278"/>
<dbReference type="CDD" id="cd00200">
    <property type="entry name" value="WD40"/>
    <property type="match status" value="2"/>
</dbReference>
<feature type="repeat" description="WD" evidence="3">
    <location>
        <begin position="946"/>
        <end position="987"/>
    </location>
</feature>
<evidence type="ECO:0000256" key="1">
    <source>
        <dbReference type="ARBA" id="ARBA00022574"/>
    </source>
</evidence>
<dbReference type="Gene3D" id="3.40.50.10140">
    <property type="entry name" value="Toll/interleukin-1 receptor homology (TIR) domain"/>
    <property type="match status" value="1"/>
</dbReference>
<dbReference type="InterPro" id="IPR001680">
    <property type="entry name" value="WD40_rpt"/>
</dbReference>
<dbReference type="PROSITE" id="PS50294">
    <property type="entry name" value="WD_REPEATS_REGION"/>
    <property type="match status" value="15"/>
</dbReference>
<keyword evidence="2" id="KW-0677">Repeat</keyword>
<dbReference type="InterPro" id="IPR019775">
    <property type="entry name" value="WD40_repeat_CS"/>
</dbReference>
<feature type="repeat" description="WD" evidence="3">
    <location>
        <begin position="778"/>
        <end position="819"/>
    </location>
</feature>
<dbReference type="Proteomes" id="UP000002190">
    <property type="component" value="Chromosome 1"/>
</dbReference>
<dbReference type="PANTHER" id="PTHR19848:SF8">
    <property type="entry name" value="F-BOX AND WD REPEAT DOMAIN CONTAINING 7"/>
    <property type="match status" value="1"/>
</dbReference>
<feature type="repeat" description="WD" evidence="3">
    <location>
        <begin position="1030"/>
        <end position="1071"/>
    </location>
</feature>
<feature type="domain" description="TIR" evidence="4">
    <location>
        <begin position="20"/>
        <end position="134"/>
    </location>
</feature>
<feature type="repeat" description="WD" evidence="3">
    <location>
        <begin position="1238"/>
        <end position="1279"/>
    </location>
</feature>
<feature type="domain" description="Novel STAND NTPase 1" evidence="5">
    <location>
        <begin position="189"/>
        <end position="623"/>
    </location>
</feature>
<proteinExistence type="predicted"/>
<dbReference type="SUPFAM" id="SSF52200">
    <property type="entry name" value="Toll/Interleukin receptor TIR domain"/>
    <property type="match status" value="1"/>
</dbReference>
<feature type="repeat" description="WD" evidence="3">
    <location>
        <begin position="988"/>
        <end position="1029"/>
    </location>
</feature>
<dbReference type="EMBL" id="CP002013">
    <property type="protein sequence ID" value="ADG15358.1"/>
    <property type="molecule type" value="Genomic_DNA"/>
</dbReference>
<dbReference type="Pfam" id="PF00400">
    <property type="entry name" value="WD40"/>
    <property type="match status" value="15"/>
</dbReference>
<feature type="repeat" description="WD" evidence="3">
    <location>
        <begin position="862"/>
        <end position="903"/>
    </location>
</feature>
<feature type="repeat" description="WD" evidence="3">
    <location>
        <begin position="1364"/>
        <end position="1398"/>
    </location>
</feature>
<feature type="repeat" description="WD" evidence="3">
    <location>
        <begin position="1154"/>
        <end position="1195"/>
    </location>
</feature>
<dbReference type="eggNOG" id="COG2319">
    <property type="taxonomic scope" value="Bacteria"/>
</dbReference>
<dbReference type="PRINTS" id="PR00320">
    <property type="entry name" value="GPROTEINBRPT"/>
</dbReference>
<dbReference type="PROSITE" id="PS00678">
    <property type="entry name" value="WD_REPEATS_1"/>
    <property type="match status" value="12"/>
</dbReference>
<evidence type="ECO:0000259" key="4">
    <source>
        <dbReference type="Pfam" id="PF13676"/>
    </source>
</evidence>
<dbReference type="InterPro" id="IPR036322">
    <property type="entry name" value="WD40_repeat_dom_sf"/>
</dbReference>
<feature type="repeat" description="WD" evidence="3">
    <location>
        <begin position="1196"/>
        <end position="1237"/>
    </location>
</feature>
<dbReference type="InterPro" id="IPR000157">
    <property type="entry name" value="TIR_dom"/>
</dbReference>
<dbReference type="InterPro" id="IPR020472">
    <property type="entry name" value="WD40_PAC1"/>
</dbReference>
<dbReference type="PROSITE" id="PS50082">
    <property type="entry name" value="WD_REPEATS_2"/>
    <property type="match status" value="15"/>
</dbReference>
<sequence>MSFPSAVNCEPAVRGAMPRIFISHASANNALALAIGHWLADNGWDDHFLDLEPVKGFAPGERWQQALKAAADRCEAVLFLISPAWCDSRSCLAQLSLARFLGKTIFGVLVEPTPPDALPKEMTAQWQLCDLATGTQRRSFRVWHDPLVPQTEVSFAKAGLAKLELGLRRAGLAASSFSWPPANDVERPPYPGLRALEAEDAAVFFGRDTAVVRGLDTLRSVREQGIERMLVILGASGAGKSSFLRAGLWPRLKRDDRNFLPLPVIRPERAVLTGATGLVVSIEQAFQELAVPRTRAEIHQAVQTPDGFEQLLGQLQTLHCSRLGSDAIAPTVLICIDQGDELFGAEGEEESLHFLSVLARTLAAAESGGIQAIGKRQRALAVVAIRTDAYEQLRSAPMLRGISPRVFSLPPFERAEFKAVIEGPAARATAAGRKLTIQPALTERLLQDTEGADALPLLAFTLERLLTDYGAAGNFSVADYEAIGGVRGSIEAAVESAFADPGREPAVPADKAERERLLREGLIPWLARVERLTQQRKRRVARWDELPESAHAVLKRLIRYRLLLQGRRKAVAGDEEITIVEIAHEALLRQWPVLTTWLDADADALKAVETVQRAAHEWQKNGQGTAWLAHAGERLTSAEAVLQRSDFERLLGADGLSYLRACRGRDEDARAERELKLQQIAQARTASTQRRIQVLMGIFAVILIATAGWIIHQTRTVARQTSAVFASAATTANDAGNYDRAMRFAILAMGKSWLSPGSVDAELELMRGAQASMQIALLSGHRDAVDSAVFSPDGKRVVTASWDGTARVWDAATGKQIVQLSGHQGLVYSAAFDPDGRRVVTASADRTARVWDASTGKQIVQLGGHQDLVYFAAFNPDGRRVATASADRTARVWDAATGKQIVQLNGHQGPVFSAAFSPDGRRVVSASADRTARVWDAATGQAIAQLIGHRELVSSAAFSPDGRRVVSASDDKTARVWDAANGQVITQLTGHQGPVFSAAFSPDGRRVVTASDDKTARVWDAATGHVITQLTGHQGPVSSAAFTPDGLRVVTASDDKTARVWDAATGQMIAQLIGHEGPVNVAVFSLDGQRVLTASRDGTARAWDAGQGILLLSGHQEPVVSAAFGPDGQRVVTASRDRTARVWDVATGRQIALLSGHRGWVYFAAFSPDGRRIVTTSADQTARVWNAAAGKQIAQLSGHQGTVLSAAFSPDSQRVVTASADGTARLWDATTGKLILILGGHQEPVDSVVYSPDGQRVVTASWDGTARVWDAATGKQILVLSGHHGTVFSAAFSPDGRRVVTAAADGTARVWDAATGKQIARFGGHQRAVSSAAFSPDGQRVVTASADQTARVWDAATGRVIAQLAGHRGPVSSAAFSPDGQRVVTASADQTARVWPIRWLMQNRGRGLAMAVCKEKLVGANLLTTGDAAALALVRGREGENVCGS</sequence>
<name>D5W7G3_PARAM</name>
<evidence type="ECO:0000313" key="7">
    <source>
        <dbReference type="Proteomes" id="UP000002190"/>
    </source>
</evidence>
<keyword evidence="1 3" id="KW-0853">WD repeat</keyword>
<feature type="repeat" description="WD" evidence="3">
    <location>
        <begin position="820"/>
        <end position="861"/>
    </location>
</feature>
<accession>D5W7G3</accession>